<comment type="caution">
    <text evidence="3">The sequence shown here is derived from an EMBL/GenBank/DDBJ whole genome shotgun (WGS) entry which is preliminary data.</text>
</comment>
<gene>
    <name evidence="3" type="ORF">PPG34_17615</name>
</gene>
<dbReference type="Gene3D" id="3.90.1580.10">
    <property type="entry name" value="paralog of FGE (formylglycine-generating enzyme)"/>
    <property type="match status" value="1"/>
</dbReference>
<reference evidence="3 4" key="1">
    <citation type="journal article" date="2023" name="ISME J.">
        <title>Cultivation and genomic characterization of novel and ubiquitous marine nitrite-oxidizing bacteria from the Nitrospirales.</title>
        <authorList>
            <person name="Mueller A.J."/>
            <person name="Daebeler A."/>
            <person name="Herbold C.W."/>
            <person name="Kirkegaard R.H."/>
            <person name="Daims H."/>
        </authorList>
    </citation>
    <scope>NUCLEOTIDE SEQUENCE [LARGE SCALE GENOMIC DNA]</scope>
    <source>
        <strain evidence="3 4">EB</strain>
    </source>
</reference>
<evidence type="ECO:0000313" key="4">
    <source>
        <dbReference type="Proteomes" id="UP001250932"/>
    </source>
</evidence>
<feature type="domain" description="Sulfatase-modifying factor enzyme-like" evidence="2">
    <location>
        <begin position="71"/>
        <end position="294"/>
    </location>
</feature>
<organism evidence="3 4">
    <name type="scientific">Candidatus Nitronereus thalassa</name>
    <dbReference type="NCBI Taxonomy" id="3020898"/>
    <lineage>
        <taxon>Bacteria</taxon>
        <taxon>Pseudomonadati</taxon>
        <taxon>Nitrospirota</taxon>
        <taxon>Nitrospiria</taxon>
        <taxon>Nitrospirales</taxon>
        <taxon>Nitrospiraceae</taxon>
        <taxon>Candidatus Nitronereus</taxon>
    </lineage>
</organism>
<protein>
    <submittedName>
        <fullName evidence="3">Formylglycine-generating enzyme family protein</fullName>
    </submittedName>
</protein>
<dbReference type="InterPro" id="IPR042095">
    <property type="entry name" value="SUMF_sf"/>
</dbReference>
<proteinExistence type="predicted"/>
<dbReference type="InterPro" id="IPR016187">
    <property type="entry name" value="CTDL_fold"/>
</dbReference>
<evidence type="ECO:0000313" key="3">
    <source>
        <dbReference type="EMBL" id="MDT7044173.1"/>
    </source>
</evidence>
<accession>A0ABU3KD07</accession>
<evidence type="ECO:0000259" key="2">
    <source>
        <dbReference type="Pfam" id="PF03781"/>
    </source>
</evidence>
<keyword evidence="1" id="KW-0472">Membrane</keyword>
<feature type="transmembrane region" description="Helical" evidence="1">
    <location>
        <begin position="6"/>
        <end position="27"/>
    </location>
</feature>
<evidence type="ECO:0000256" key="1">
    <source>
        <dbReference type="SAM" id="Phobius"/>
    </source>
</evidence>
<dbReference type="InterPro" id="IPR051043">
    <property type="entry name" value="Sulfatase_Mod_Factor_Kinase"/>
</dbReference>
<dbReference type="PANTHER" id="PTHR23150">
    <property type="entry name" value="SULFATASE MODIFYING FACTOR 1, 2"/>
    <property type="match status" value="1"/>
</dbReference>
<dbReference type="InterPro" id="IPR005532">
    <property type="entry name" value="SUMF_dom"/>
</dbReference>
<sequence>MENRGVLIGSIIFVFASFILMMVMLIYETYKGKAERERLVATSQKDKPKLIEPVKVQDYSMYRTVVGNEGREMVEIPEGPFTMGYDQGDPDEAPAHPVYLKAFFIDLKEVTQSEYDRFVNMVKREKPKVPVFEEDISKLRDPDFPVVGVGWNDAFAYCQWAGKRLPTEAEWEKAARGEGRRLYPWGNEFSYTYSNVDGEDDGFPYLAPVGSYEVGRSPYGVYDMTGNVAEWVADSYDPKYYQNTPFRDPPGPDDSEFKVIRGGTWRDSKLNARVTKRFSAKMWRTDATMGFRCALDADAYEPASRAESP</sequence>
<keyword evidence="1" id="KW-0812">Transmembrane</keyword>
<dbReference type="EMBL" id="JAQOUE010000002">
    <property type="protein sequence ID" value="MDT7044173.1"/>
    <property type="molecule type" value="Genomic_DNA"/>
</dbReference>
<keyword evidence="4" id="KW-1185">Reference proteome</keyword>
<dbReference type="SUPFAM" id="SSF56436">
    <property type="entry name" value="C-type lectin-like"/>
    <property type="match status" value="1"/>
</dbReference>
<dbReference type="Pfam" id="PF03781">
    <property type="entry name" value="FGE-sulfatase"/>
    <property type="match status" value="1"/>
</dbReference>
<dbReference type="RefSeq" id="WP_313834758.1">
    <property type="nucleotide sequence ID" value="NZ_JAQOUE010000002.1"/>
</dbReference>
<dbReference type="PANTHER" id="PTHR23150:SF19">
    <property type="entry name" value="FORMYLGLYCINE-GENERATING ENZYME"/>
    <property type="match status" value="1"/>
</dbReference>
<name>A0ABU3KD07_9BACT</name>
<keyword evidence="1" id="KW-1133">Transmembrane helix</keyword>
<dbReference type="Proteomes" id="UP001250932">
    <property type="component" value="Unassembled WGS sequence"/>
</dbReference>